<dbReference type="AlphaFoldDB" id="A0A4E0QZD3"/>
<dbReference type="InterPro" id="IPR004827">
    <property type="entry name" value="bZIP"/>
</dbReference>
<feature type="domain" description="BZIP" evidence="8">
    <location>
        <begin position="325"/>
        <end position="388"/>
    </location>
</feature>
<evidence type="ECO:0000256" key="6">
    <source>
        <dbReference type="SAM" id="Coils"/>
    </source>
</evidence>
<evidence type="ECO:0000256" key="5">
    <source>
        <dbReference type="ARBA" id="ARBA00023242"/>
    </source>
</evidence>
<evidence type="ECO:0000259" key="8">
    <source>
        <dbReference type="PROSITE" id="PS50217"/>
    </source>
</evidence>
<sequence>MDKTEILREIPSSNPHFSALFSQSNDAHFEFQQIAGLSFDSVELPQFLAMSPTISRLDHQEVVETTPFPHPVVENTSLYPIKKVNDVLLSLGIGSTTQATDLFSFELESNGIPTDLMNITDSSLLDVDCWFDLIDTSDTSGELNDIQLSPIPKTASELEPVQPVVDKSRLIRPDIDVSASVPCPTPSLIFPTNGRPEIRKERKSLLSARSKLPNNDDCDNGDDDDDDDVSKECGDFELNLTDDHSNEELSDPDSKDFLEEADCASFMRLRAGSVLCPKKCLHNEDIISGKPGQRLQLSAEETKMLRAMGIQMPSRFPLSRAEERALRTVRRKIRNKISAQASRARRQEYVTDLEYRVQLSDRENERLRRQVVHLQNDKRDLIAHVRRLRSYVAKFLYKDEKSTPLPLFTRSAHKSNHSIKSAKQAATAAAGGTSLLIVTFLILGWTAPVLVSPSKNIPSPELSAVRPNSVFSYFPGELFL</sequence>
<evidence type="ECO:0000256" key="3">
    <source>
        <dbReference type="ARBA" id="ARBA00023125"/>
    </source>
</evidence>
<feature type="compositionally biased region" description="Acidic residues" evidence="7">
    <location>
        <begin position="216"/>
        <end position="229"/>
    </location>
</feature>
<dbReference type="PROSITE" id="PS50217">
    <property type="entry name" value="BZIP"/>
    <property type="match status" value="1"/>
</dbReference>
<name>A0A4E0QZD3_FASHE</name>
<keyword evidence="6" id="KW-0175">Coiled coil</keyword>
<organism evidence="9 10">
    <name type="scientific">Fasciola hepatica</name>
    <name type="common">Liver fluke</name>
    <dbReference type="NCBI Taxonomy" id="6192"/>
    <lineage>
        <taxon>Eukaryota</taxon>
        <taxon>Metazoa</taxon>
        <taxon>Spiralia</taxon>
        <taxon>Lophotrochozoa</taxon>
        <taxon>Platyhelminthes</taxon>
        <taxon>Trematoda</taxon>
        <taxon>Digenea</taxon>
        <taxon>Plagiorchiida</taxon>
        <taxon>Echinostomata</taxon>
        <taxon>Echinostomatoidea</taxon>
        <taxon>Fasciolidae</taxon>
        <taxon>Fasciola</taxon>
    </lineage>
</organism>
<dbReference type="EMBL" id="JXXN02008938">
    <property type="protein sequence ID" value="THD18721.1"/>
    <property type="molecule type" value="Genomic_DNA"/>
</dbReference>
<comment type="caution">
    <text evidence="9">The sequence shown here is derived from an EMBL/GenBank/DDBJ whole genome shotgun (WGS) entry which is preliminary data.</text>
</comment>
<keyword evidence="5" id="KW-0539">Nucleus</keyword>
<feature type="region of interest" description="Disordered" evidence="7">
    <location>
        <begin position="209"/>
        <end position="233"/>
    </location>
</feature>
<dbReference type="CDD" id="cd14689">
    <property type="entry name" value="bZIP_CREB3"/>
    <property type="match status" value="1"/>
</dbReference>
<keyword evidence="3" id="KW-0238">DNA-binding</keyword>
<dbReference type="PANTHER" id="PTHR46004">
    <property type="entry name" value="CYCLIC AMP RESPONSE ELEMENT-BINDING PROTEIN A"/>
    <property type="match status" value="1"/>
</dbReference>
<accession>A0A4E0QZD3</accession>
<dbReference type="SUPFAM" id="SSF57959">
    <property type="entry name" value="Leucine zipper domain"/>
    <property type="match status" value="1"/>
</dbReference>
<gene>
    <name evidence="9" type="ORF">D915_010585</name>
</gene>
<evidence type="ECO:0000256" key="4">
    <source>
        <dbReference type="ARBA" id="ARBA00023163"/>
    </source>
</evidence>
<dbReference type="GO" id="GO:0035497">
    <property type="term" value="F:cAMP response element binding"/>
    <property type="evidence" value="ECO:0007669"/>
    <property type="project" value="TreeGrafter"/>
</dbReference>
<keyword evidence="10" id="KW-1185">Reference proteome</keyword>
<evidence type="ECO:0000256" key="1">
    <source>
        <dbReference type="ARBA" id="ARBA00004123"/>
    </source>
</evidence>
<dbReference type="Pfam" id="PF00170">
    <property type="entry name" value="bZIP_1"/>
    <property type="match status" value="1"/>
</dbReference>
<dbReference type="Gene3D" id="1.20.5.170">
    <property type="match status" value="1"/>
</dbReference>
<dbReference type="SMART" id="SM00338">
    <property type="entry name" value="BRLZ"/>
    <property type="match status" value="1"/>
</dbReference>
<protein>
    <submittedName>
        <fullName evidence="9">Camp-response element binding protein</fullName>
    </submittedName>
</protein>
<evidence type="ECO:0000313" key="9">
    <source>
        <dbReference type="EMBL" id="THD18721.1"/>
    </source>
</evidence>
<evidence type="ECO:0000256" key="2">
    <source>
        <dbReference type="ARBA" id="ARBA00023015"/>
    </source>
</evidence>
<dbReference type="GO" id="GO:0000981">
    <property type="term" value="F:DNA-binding transcription factor activity, RNA polymerase II-specific"/>
    <property type="evidence" value="ECO:0007669"/>
    <property type="project" value="TreeGrafter"/>
</dbReference>
<evidence type="ECO:0000313" key="10">
    <source>
        <dbReference type="Proteomes" id="UP000230066"/>
    </source>
</evidence>
<keyword evidence="4" id="KW-0804">Transcription</keyword>
<proteinExistence type="predicted"/>
<evidence type="ECO:0000256" key="7">
    <source>
        <dbReference type="SAM" id="MobiDB-lite"/>
    </source>
</evidence>
<comment type="subcellular location">
    <subcellularLocation>
        <location evidence="1">Nucleus</location>
    </subcellularLocation>
</comment>
<keyword evidence="2" id="KW-0805">Transcription regulation</keyword>
<reference evidence="9" key="1">
    <citation type="submission" date="2019-03" db="EMBL/GenBank/DDBJ databases">
        <title>Improved annotation for the trematode Fasciola hepatica.</title>
        <authorList>
            <person name="Choi Y.-J."/>
            <person name="Martin J."/>
            <person name="Mitreva M."/>
        </authorList>
    </citation>
    <scope>NUCLEOTIDE SEQUENCE [LARGE SCALE GENOMIC DNA]</scope>
</reference>
<dbReference type="InterPro" id="IPR046347">
    <property type="entry name" value="bZIP_sf"/>
</dbReference>
<dbReference type="GO" id="GO:0005634">
    <property type="term" value="C:nucleus"/>
    <property type="evidence" value="ECO:0007669"/>
    <property type="project" value="UniProtKB-SubCell"/>
</dbReference>
<dbReference type="PANTHER" id="PTHR46004:SF3">
    <property type="entry name" value="CYCLIC AMP RESPONSE ELEMENT-BINDING PROTEIN A"/>
    <property type="match status" value="1"/>
</dbReference>
<feature type="coiled-coil region" evidence="6">
    <location>
        <begin position="350"/>
        <end position="384"/>
    </location>
</feature>
<dbReference type="PROSITE" id="PS00036">
    <property type="entry name" value="BZIP_BASIC"/>
    <property type="match status" value="1"/>
</dbReference>
<dbReference type="Proteomes" id="UP000230066">
    <property type="component" value="Unassembled WGS sequence"/>
</dbReference>